<dbReference type="InterPro" id="IPR039426">
    <property type="entry name" value="TonB-dep_rcpt-like"/>
</dbReference>
<evidence type="ECO:0000256" key="6">
    <source>
        <dbReference type="ARBA" id="ARBA00023136"/>
    </source>
</evidence>
<gene>
    <name evidence="10" type="ORF">C3Y98_03495</name>
</gene>
<dbReference type="Gene3D" id="2.40.170.20">
    <property type="entry name" value="TonB-dependent receptor, beta-barrel domain"/>
    <property type="match status" value="1"/>
</dbReference>
<keyword evidence="5" id="KW-0798">TonB box</keyword>
<evidence type="ECO:0000256" key="3">
    <source>
        <dbReference type="ARBA" id="ARBA00022452"/>
    </source>
</evidence>
<feature type="domain" description="TonB-dependent receptor-like beta-barrel" evidence="9">
    <location>
        <begin position="46"/>
        <end position="446"/>
    </location>
</feature>
<evidence type="ECO:0000256" key="2">
    <source>
        <dbReference type="ARBA" id="ARBA00022448"/>
    </source>
</evidence>
<keyword evidence="11" id="KW-1185">Reference proteome</keyword>
<dbReference type="InterPro" id="IPR036942">
    <property type="entry name" value="Beta-barrel_TonB_sf"/>
</dbReference>
<comment type="subcellular location">
    <subcellularLocation>
        <location evidence="1">Cell outer membrane</location>
        <topology evidence="1">Multi-pass membrane protein</topology>
    </subcellularLocation>
</comment>
<dbReference type="OrthoDB" id="9795928at2"/>
<evidence type="ECO:0000256" key="7">
    <source>
        <dbReference type="ARBA" id="ARBA00023237"/>
    </source>
</evidence>
<feature type="compositionally biased region" description="Basic and acidic residues" evidence="8">
    <location>
        <begin position="29"/>
        <end position="42"/>
    </location>
</feature>
<evidence type="ECO:0000313" key="10">
    <source>
        <dbReference type="EMBL" id="TFW72678.1"/>
    </source>
</evidence>
<keyword evidence="4" id="KW-0812">Transmembrane</keyword>
<dbReference type="Pfam" id="PF00593">
    <property type="entry name" value="TonB_dep_Rec_b-barrel"/>
    <property type="match status" value="1"/>
</dbReference>
<protein>
    <submittedName>
        <fullName evidence="10">TonB-dependent receptor</fullName>
    </submittedName>
</protein>
<evidence type="ECO:0000256" key="1">
    <source>
        <dbReference type="ARBA" id="ARBA00004571"/>
    </source>
</evidence>
<reference evidence="10 11" key="1">
    <citation type="submission" date="2018-02" db="EMBL/GenBank/DDBJ databases">
        <title>A novel lanthanide dependent methylotroph, Methylotenera sp. La3113.</title>
        <authorList>
            <person name="Lv H."/>
            <person name="Tani A."/>
        </authorList>
    </citation>
    <scope>NUCLEOTIDE SEQUENCE [LARGE SCALE GENOMIC DNA]</scope>
    <source>
        <strain evidence="10 11">La3113</strain>
    </source>
</reference>
<organism evidence="10 11">
    <name type="scientific">Methylotenera oryzisoli</name>
    <dbReference type="NCBI Taxonomy" id="2080758"/>
    <lineage>
        <taxon>Bacteria</taxon>
        <taxon>Pseudomonadati</taxon>
        <taxon>Pseudomonadota</taxon>
        <taxon>Betaproteobacteria</taxon>
        <taxon>Nitrosomonadales</taxon>
        <taxon>Methylophilaceae</taxon>
        <taxon>Methylotenera</taxon>
    </lineage>
</organism>
<keyword evidence="10" id="KW-0675">Receptor</keyword>
<feature type="non-terminal residue" evidence="10">
    <location>
        <position position="1"/>
    </location>
</feature>
<keyword evidence="7" id="KW-0998">Cell outer membrane</keyword>
<sequence length="477" mass="52586">GNDAIAIHADAYTRKTSDLDIPGYALSRRKSEQDNTPRENRGKLVNSSAEGDGGALGAALTFDNGYIGTSFSTMNNNYGVVAEENVRIDMKSDRWDVASEFTDLGGMFNRVKVRAAHTDYEHRELENGSVGTTFKNRGLESSIELGHRPLGALSGVVGYQFNNTNFEALGEEAFVPSVNTQNQAAYIYEELAIDKHKITFGGRLGHTTVDSKDHVNFGTGQSNSFNPNSVVLGGLYNIDSNWSVTGNLSHNERAPSYFELYANGAHIATGQFEVGNTDFKKERSKGVDTQLRWKDAKNSFSIGTYYTRFSNFIGLFGTGNEIDVNGELLPEAKFMTVPAVFKGIEGEAKFNIANNLNLNLLGDYVHAKDLRNDKYLPRIAPLRLGAGLHYQRNSLGARLDVLKAFAQTHTAENELKTDGYTNVSALVSYKLPTKLNLELFAKANNLLNQEIRDHASFLKDISMQGQRSILFGLRGDF</sequence>
<keyword evidence="3" id="KW-1134">Transmembrane beta strand</keyword>
<keyword evidence="2" id="KW-0813">Transport</keyword>
<dbReference type="RefSeq" id="WP_135276708.1">
    <property type="nucleotide sequence ID" value="NZ_PQVH01000005.1"/>
</dbReference>
<evidence type="ECO:0000313" key="11">
    <source>
        <dbReference type="Proteomes" id="UP000297706"/>
    </source>
</evidence>
<proteinExistence type="predicted"/>
<dbReference type="PANTHER" id="PTHR30069">
    <property type="entry name" value="TONB-DEPENDENT OUTER MEMBRANE RECEPTOR"/>
    <property type="match status" value="1"/>
</dbReference>
<evidence type="ECO:0000256" key="4">
    <source>
        <dbReference type="ARBA" id="ARBA00022692"/>
    </source>
</evidence>
<feature type="region of interest" description="Disordered" evidence="8">
    <location>
        <begin position="27"/>
        <end position="49"/>
    </location>
</feature>
<accession>A0A4Y9VV34</accession>
<keyword evidence="6" id="KW-0472">Membrane</keyword>
<dbReference type="GO" id="GO:0009279">
    <property type="term" value="C:cell outer membrane"/>
    <property type="evidence" value="ECO:0007669"/>
    <property type="project" value="UniProtKB-SubCell"/>
</dbReference>
<dbReference type="InterPro" id="IPR000531">
    <property type="entry name" value="Beta-barrel_TonB"/>
</dbReference>
<evidence type="ECO:0000256" key="8">
    <source>
        <dbReference type="SAM" id="MobiDB-lite"/>
    </source>
</evidence>
<dbReference type="PANTHER" id="PTHR30069:SF40">
    <property type="entry name" value="TONB-DEPENDENT RECEPTOR NMB0964-RELATED"/>
    <property type="match status" value="1"/>
</dbReference>
<evidence type="ECO:0000256" key="5">
    <source>
        <dbReference type="ARBA" id="ARBA00023077"/>
    </source>
</evidence>
<dbReference type="AlphaFoldDB" id="A0A4Y9VV34"/>
<name>A0A4Y9VV34_9PROT</name>
<dbReference type="GO" id="GO:0015344">
    <property type="term" value="F:siderophore uptake transmembrane transporter activity"/>
    <property type="evidence" value="ECO:0007669"/>
    <property type="project" value="TreeGrafter"/>
</dbReference>
<evidence type="ECO:0000259" key="9">
    <source>
        <dbReference type="Pfam" id="PF00593"/>
    </source>
</evidence>
<dbReference type="GO" id="GO:0044718">
    <property type="term" value="P:siderophore transmembrane transport"/>
    <property type="evidence" value="ECO:0007669"/>
    <property type="project" value="TreeGrafter"/>
</dbReference>
<dbReference type="EMBL" id="PQVH01000005">
    <property type="protein sequence ID" value="TFW72678.1"/>
    <property type="molecule type" value="Genomic_DNA"/>
</dbReference>
<comment type="caution">
    <text evidence="10">The sequence shown here is derived from an EMBL/GenBank/DDBJ whole genome shotgun (WGS) entry which is preliminary data.</text>
</comment>
<dbReference type="Proteomes" id="UP000297706">
    <property type="component" value="Unassembled WGS sequence"/>
</dbReference>
<dbReference type="SUPFAM" id="SSF56935">
    <property type="entry name" value="Porins"/>
    <property type="match status" value="1"/>
</dbReference>